<sequence length="83" mass="9591">MINKKRLSRIKKELIKDIGKMAVIKFADGSELKFMGTTILEALVQLPEETEFTRAIRNKEIVSCSEFWLLVDVLLQLIDHTDK</sequence>
<accession>A0A316M0F7</accession>
<evidence type="ECO:0000313" key="1">
    <source>
        <dbReference type="EMBL" id="PWL52072.1"/>
    </source>
</evidence>
<dbReference type="GeneID" id="90544489"/>
<protein>
    <submittedName>
        <fullName evidence="1">Uncharacterized protein</fullName>
    </submittedName>
</protein>
<dbReference type="RefSeq" id="WP_230028638.1">
    <property type="nucleotide sequence ID" value="NZ_CP076620.1"/>
</dbReference>
<gene>
    <name evidence="1" type="ORF">DBY38_12185</name>
</gene>
<name>A0A316M0F7_9CLOT</name>
<comment type="caution">
    <text evidence="1">The sequence shown here is derived from an EMBL/GenBank/DDBJ whole genome shotgun (WGS) entry which is preliminary data.</text>
</comment>
<dbReference type="EMBL" id="QAMZ01000052">
    <property type="protein sequence ID" value="PWL52072.1"/>
    <property type="molecule type" value="Genomic_DNA"/>
</dbReference>
<dbReference type="AlphaFoldDB" id="A0A316M0F7"/>
<dbReference type="Proteomes" id="UP000246114">
    <property type="component" value="Unassembled WGS sequence"/>
</dbReference>
<organism evidence="1 2">
    <name type="scientific">Clostridium cadaveris</name>
    <dbReference type="NCBI Taxonomy" id="1529"/>
    <lineage>
        <taxon>Bacteria</taxon>
        <taxon>Bacillati</taxon>
        <taxon>Bacillota</taxon>
        <taxon>Clostridia</taxon>
        <taxon>Eubacteriales</taxon>
        <taxon>Clostridiaceae</taxon>
        <taxon>Clostridium</taxon>
    </lineage>
</organism>
<reference evidence="1 2" key="1">
    <citation type="submission" date="2018-03" db="EMBL/GenBank/DDBJ databases">
        <title>The uncultured portion of the human microbiome is neutrally assembled.</title>
        <authorList>
            <person name="Jeraldo P."/>
            <person name="Boardman L."/>
            <person name="White B.A."/>
            <person name="Nelson H."/>
            <person name="Goldenfeld N."/>
            <person name="Chia N."/>
        </authorList>
    </citation>
    <scope>NUCLEOTIDE SEQUENCE [LARGE SCALE GENOMIC DNA]</scope>
    <source>
        <strain evidence="1">CIM:MAG 903</strain>
    </source>
</reference>
<evidence type="ECO:0000313" key="2">
    <source>
        <dbReference type="Proteomes" id="UP000246114"/>
    </source>
</evidence>
<proteinExistence type="predicted"/>